<dbReference type="GO" id="GO:0005576">
    <property type="term" value="C:extracellular region"/>
    <property type="evidence" value="ECO:0007669"/>
    <property type="project" value="UniProtKB-SubCell"/>
</dbReference>
<feature type="non-terminal residue" evidence="6">
    <location>
        <position position="1"/>
    </location>
</feature>
<feature type="non-terminal residue" evidence="6">
    <location>
        <position position="301"/>
    </location>
</feature>
<dbReference type="OrthoDB" id="8939548at2759"/>
<accession>A0A7K7VPE1</accession>
<dbReference type="SMART" id="SM00038">
    <property type="entry name" value="COLFI"/>
    <property type="match status" value="1"/>
</dbReference>
<dbReference type="InterPro" id="IPR000885">
    <property type="entry name" value="Fib_collagen_C"/>
</dbReference>
<evidence type="ECO:0000256" key="4">
    <source>
        <dbReference type="SAM" id="MobiDB-lite"/>
    </source>
</evidence>
<keyword evidence="2" id="KW-0964">Secreted</keyword>
<keyword evidence="7" id="KW-1185">Reference proteome</keyword>
<keyword evidence="3" id="KW-0176">Collagen</keyword>
<gene>
    <name evidence="6" type="primary">Col5a3</name>
    <name evidence="6" type="ORF">EUDELE_R14117</name>
</gene>
<feature type="domain" description="Fibrillar collagen NC1" evidence="5">
    <location>
        <begin position="83"/>
        <end position="301"/>
    </location>
</feature>
<dbReference type="Proteomes" id="UP000533954">
    <property type="component" value="Unassembled WGS sequence"/>
</dbReference>
<dbReference type="AlphaFoldDB" id="A0A7K7VPE1"/>
<evidence type="ECO:0000313" key="6">
    <source>
        <dbReference type="EMBL" id="NXA43293.1"/>
    </source>
</evidence>
<dbReference type="PROSITE" id="PS51461">
    <property type="entry name" value="NC1_FIB"/>
    <property type="match status" value="1"/>
</dbReference>
<evidence type="ECO:0000256" key="1">
    <source>
        <dbReference type="ARBA" id="ARBA00004613"/>
    </source>
</evidence>
<name>A0A7K7VPE1_EUDEL</name>
<evidence type="ECO:0000313" key="7">
    <source>
        <dbReference type="Proteomes" id="UP000533954"/>
    </source>
</evidence>
<evidence type="ECO:0000256" key="2">
    <source>
        <dbReference type="ARBA" id="ARBA00022525"/>
    </source>
</evidence>
<protein>
    <submittedName>
        <fullName evidence="6">CO5A3 protein</fullName>
    </submittedName>
</protein>
<comment type="subcellular location">
    <subcellularLocation>
        <location evidence="1">Secreted</location>
    </subcellularLocation>
</comment>
<comment type="caution">
    <text evidence="6">The sequence shown here is derived from an EMBL/GenBank/DDBJ whole genome shotgun (WGS) entry which is preliminary data.</text>
</comment>
<dbReference type="EMBL" id="VZSX01000270">
    <property type="protein sequence ID" value="NXA43293.1"/>
    <property type="molecule type" value="Genomic_DNA"/>
</dbReference>
<organism evidence="6 7">
    <name type="scientific">Eudromia elegans</name>
    <name type="common">Elegant crested-tinamou</name>
    <dbReference type="NCBI Taxonomy" id="8805"/>
    <lineage>
        <taxon>Eukaryota</taxon>
        <taxon>Metazoa</taxon>
        <taxon>Chordata</taxon>
        <taxon>Craniata</taxon>
        <taxon>Vertebrata</taxon>
        <taxon>Euteleostomi</taxon>
        <taxon>Archelosauria</taxon>
        <taxon>Archosauria</taxon>
        <taxon>Dinosauria</taxon>
        <taxon>Saurischia</taxon>
        <taxon>Theropoda</taxon>
        <taxon>Coelurosauria</taxon>
        <taxon>Aves</taxon>
        <taxon>Palaeognathae</taxon>
        <taxon>Tinamiformes</taxon>
        <taxon>Tinamidae</taxon>
        <taxon>Eudromia</taxon>
    </lineage>
</organism>
<evidence type="ECO:0000256" key="3">
    <source>
        <dbReference type="ARBA" id="ARBA00023119"/>
    </source>
</evidence>
<dbReference type="FunFam" id="2.60.120.1000:FF:000007">
    <property type="entry name" value="Collagen type V alpha 3 chain"/>
    <property type="match status" value="1"/>
</dbReference>
<dbReference type="GO" id="GO:0005201">
    <property type="term" value="F:extracellular matrix structural constituent"/>
    <property type="evidence" value="ECO:0007669"/>
    <property type="project" value="InterPro"/>
</dbReference>
<feature type="region of interest" description="Disordered" evidence="4">
    <location>
        <begin position="1"/>
        <end position="78"/>
    </location>
</feature>
<dbReference type="GO" id="GO:0005581">
    <property type="term" value="C:collagen trimer"/>
    <property type="evidence" value="ECO:0007669"/>
    <property type="project" value="UniProtKB-KW"/>
</dbReference>
<dbReference type="Gene3D" id="2.60.120.1000">
    <property type="match status" value="1"/>
</dbReference>
<dbReference type="Pfam" id="PF01410">
    <property type="entry name" value="COLFI"/>
    <property type="match status" value="1"/>
</dbReference>
<sequence>PPTSNSHCLQGALGPRGDPGPPGPPGPPVSVGGGADLGTAPASPHPGGFIPRVPQGRPAEMPEPLPSIGRRRREAPGGAGGLEEVLASLGSLRAELEGLRRPRGTARSPARVCRELQLCHPELSDGEYWIDPNQGCSRDAFRVFCNFTAGGETCLFPEKKLEAVSGSGKRHGAGAALRFSYVDADGRAVPVPQLTFLRLLSAHARQSFTLRCQNAAAWFDAASGSFSRALRLRGADGEELGPGGPVRALHDGCRHRRGQERTVLEVASSRVERLPLMDVAVSDFGGANQKFGFELGPVCFL</sequence>
<evidence type="ECO:0000259" key="5">
    <source>
        <dbReference type="PROSITE" id="PS51461"/>
    </source>
</evidence>
<proteinExistence type="predicted"/>
<reference evidence="6 7" key="1">
    <citation type="submission" date="2019-09" db="EMBL/GenBank/DDBJ databases">
        <title>Bird 10,000 Genomes (B10K) Project - Family phase.</title>
        <authorList>
            <person name="Zhang G."/>
        </authorList>
    </citation>
    <scope>NUCLEOTIDE SEQUENCE [LARGE SCALE GENOMIC DNA]</scope>
    <source>
        <strain evidence="6">B10K-LSUMZ-16893</strain>
    </source>
</reference>
<feature type="compositionally biased region" description="Pro residues" evidence="4">
    <location>
        <begin position="18"/>
        <end position="28"/>
    </location>
</feature>